<keyword evidence="4" id="KW-1185">Reference proteome</keyword>
<proteinExistence type="predicted"/>
<gene>
    <name evidence="1" type="ORF">C1SCF055_LOCUS8384</name>
</gene>
<dbReference type="Gene3D" id="2.60.110.10">
    <property type="entry name" value="Thaumatin"/>
    <property type="match status" value="1"/>
</dbReference>
<reference evidence="1" key="1">
    <citation type="submission" date="2022-10" db="EMBL/GenBank/DDBJ databases">
        <authorList>
            <person name="Chen Y."/>
            <person name="Dougan E. K."/>
            <person name="Chan C."/>
            <person name="Rhodes N."/>
            <person name="Thang M."/>
        </authorList>
    </citation>
    <scope>NUCLEOTIDE SEQUENCE</scope>
</reference>
<accession>A0A9P1BWA2</accession>
<dbReference type="OrthoDB" id="512899at2759"/>
<sequence length="261" mass="28562">MVHHGILGYTIFGQTDNTIYFTSSRVFKPNPKLSATSQTAFAVGFQWAPRCGHYIGSWSAYQLCVWSGNSYRSPPPYEGLIDCPSMHDMFACAGFQPWTTTCYGHNVPENGECCGCANWTSALKVPVPEGGSGCLGASPEWMQKALPFYQILKAGCPTSYTYAFDDETSTFTCRTAESQHDGSIPNRAGYNITLCPQAPDFQQMGAENQACRGSGPGDSKEDYYTLHNRVSLSGCKQICRDTPGCKGVEFGPYGRCEVRFA</sequence>
<protein>
    <submittedName>
        <fullName evidence="3">Apple domain-containing protein</fullName>
    </submittedName>
</protein>
<evidence type="ECO:0000313" key="2">
    <source>
        <dbReference type="EMBL" id="CAL1133893.1"/>
    </source>
</evidence>
<evidence type="ECO:0000313" key="3">
    <source>
        <dbReference type="EMBL" id="CAL4767830.1"/>
    </source>
</evidence>
<name>A0A9P1BWA2_9DINO</name>
<comment type="caution">
    <text evidence="1">The sequence shown here is derived from an EMBL/GenBank/DDBJ whole genome shotgun (WGS) entry which is preliminary data.</text>
</comment>
<reference evidence="2" key="2">
    <citation type="submission" date="2024-04" db="EMBL/GenBank/DDBJ databases">
        <authorList>
            <person name="Chen Y."/>
            <person name="Shah S."/>
            <person name="Dougan E. K."/>
            <person name="Thang M."/>
            <person name="Chan C."/>
        </authorList>
    </citation>
    <scope>NUCLEOTIDE SEQUENCE [LARGE SCALE GENOMIC DNA]</scope>
</reference>
<dbReference type="AlphaFoldDB" id="A0A9P1BWA2"/>
<dbReference type="EMBL" id="CAMXCT020000561">
    <property type="protein sequence ID" value="CAL1133893.1"/>
    <property type="molecule type" value="Genomic_DNA"/>
</dbReference>
<organism evidence="1">
    <name type="scientific">Cladocopium goreaui</name>
    <dbReference type="NCBI Taxonomy" id="2562237"/>
    <lineage>
        <taxon>Eukaryota</taxon>
        <taxon>Sar</taxon>
        <taxon>Alveolata</taxon>
        <taxon>Dinophyceae</taxon>
        <taxon>Suessiales</taxon>
        <taxon>Symbiodiniaceae</taxon>
        <taxon>Cladocopium</taxon>
    </lineage>
</organism>
<dbReference type="InterPro" id="IPR037176">
    <property type="entry name" value="Osmotin/thaumatin-like_sf"/>
</dbReference>
<dbReference type="SUPFAM" id="SSF49870">
    <property type="entry name" value="Osmotin, thaumatin-like protein"/>
    <property type="match status" value="1"/>
</dbReference>
<dbReference type="EMBL" id="CAMXCT030000561">
    <property type="protein sequence ID" value="CAL4767830.1"/>
    <property type="molecule type" value="Genomic_DNA"/>
</dbReference>
<dbReference type="EMBL" id="CAMXCT010000561">
    <property type="protein sequence ID" value="CAI3980518.1"/>
    <property type="molecule type" value="Genomic_DNA"/>
</dbReference>
<evidence type="ECO:0000313" key="4">
    <source>
        <dbReference type="Proteomes" id="UP001152797"/>
    </source>
</evidence>
<dbReference type="Proteomes" id="UP001152797">
    <property type="component" value="Unassembled WGS sequence"/>
</dbReference>
<evidence type="ECO:0000313" key="1">
    <source>
        <dbReference type="EMBL" id="CAI3980518.1"/>
    </source>
</evidence>